<accession>A0A7J7C3L7</accession>
<dbReference type="PROSITE" id="PS51257">
    <property type="entry name" value="PROKAR_LIPOPROTEIN"/>
    <property type="match status" value="1"/>
</dbReference>
<dbReference type="InterPro" id="IPR053340">
    <property type="entry name" value="PTF2"/>
</dbReference>
<reference evidence="1 2" key="1">
    <citation type="journal article" date="2020" name="Nat. Commun.">
        <title>Genome of Tripterygium wilfordii and identification of cytochrome P450 involved in triptolide biosynthesis.</title>
        <authorList>
            <person name="Tu L."/>
            <person name="Su P."/>
            <person name="Zhang Z."/>
            <person name="Gao L."/>
            <person name="Wang J."/>
            <person name="Hu T."/>
            <person name="Zhou J."/>
            <person name="Zhang Y."/>
            <person name="Zhao Y."/>
            <person name="Liu Y."/>
            <person name="Song Y."/>
            <person name="Tong Y."/>
            <person name="Lu Y."/>
            <person name="Yang J."/>
            <person name="Xu C."/>
            <person name="Jia M."/>
            <person name="Peters R.J."/>
            <person name="Huang L."/>
            <person name="Gao W."/>
        </authorList>
    </citation>
    <scope>NUCLEOTIDE SEQUENCE [LARGE SCALE GENOMIC DNA]</scope>
    <source>
        <strain evidence="2">cv. XIE 37</strain>
        <tissue evidence="1">Leaf</tissue>
    </source>
</reference>
<name>A0A7J7C3L7_TRIWF</name>
<gene>
    <name evidence="1" type="ORF">HS088_TW21G00872</name>
</gene>
<dbReference type="PANTHER" id="PTHR48428">
    <property type="entry name" value="PLANT-SPECIFIC TFIIB-RELATED PROTEIN PTF2"/>
    <property type="match status" value="1"/>
</dbReference>
<proteinExistence type="predicted"/>
<comment type="caution">
    <text evidence="1">The sequence shown here is derived from an EMBL/GenBank/DDBJ whole genome shotgun (WGS) entry which is preliminary data.</text>
</comment>
<dbReference type="PANTHER" id="PTHR48428:SF1">
    <property type="entry name" value="PLANT-SPECIFIC TFIIB-RELATED PROTEIN PTF2"/>
    <property type="match status" value="1"/>
</dbReference>
<keyword evidence="2" id="KW-1185">Reference proteome</keyword>
<dbReference type="EMBL" id="JAAARO010000021">
    <property type="protein sequence ID" value="KAF5728722.1"/>
    <property type="molecule type" value="Genomic_DNA"/>
</dbReference>
<protein>
    <submittedName>
        <fullName evidence="1">Uncharacterized protein</fullName>
    </submittedName>
</protein>
<evidence type="ECO:0000313" key="1">
    <source>
        <dbReference type="EMBL" id="KAF5728722.1"/>
    </source>
</evidence>
<dbReference type="AlphaFoldDB" id="A0A7J7C3L7"/>
<dbReference type="InParanoid" id="A0A7J7C3L7"/>
<organism evidence="1 2">
    <name type="scientific">Tripterygium wilfordii</name>
    <name type="common">Thunder God vine</name>
    <dbReference type="NCBI Taxonomy" id="458696"/>
    <lineage>
        <taxon>Eukaryota</taxon>
        <taxon>Viridiplantae</taxon>
        <taxon>Streptophyta</taxon>
        <taxon>Embryophyta</taxon>
        <taxon>Tracheophyta</taxon>
        <taxon>Spermatophyta</taxon>
        <taxon>Magnoliopsida</taxon>
        <taxon>eudicotyledons</taxon>
        <taxon>Gunneridae</taxon>
        <taxon>Pentapetalae</taxon>
        <taxon>rosids</taxon>
        <taxon>fabids</taxon>
        <taxon>Celastrales</taxon>
        <taxon>Celastraceae</taxon>
        <taxon>Tripterygium</taxon>
    </lineage>
</organism>
<evidence type="ECO:0000313" key="2">
    <source>
        <dbReference type="Proteomes" id="UP000593562"/>
    </source>
</evidence>
<dbReference type="Proteomes" id="UP000593562">
    <property type="component" value="Unassembled WGS sequence"/>
</dbReference>
<sequence length="160" mass="18111">MGKSELSKKLLLKQILEKDVGVNALPPSFVQGCIALERRREKIKGCKKSINRIMNLADADASETANFNFLGKKKRKKQVSEFDWEDFVIETLLLYQVGVEETEKGHYNTLLDLHVFNSLPNAYPHGLQLLCSGIGYDCISISLLECEEVVWDDRESDAFA</sequence>